<dbReference type="Pfam" id="PF01751">
    <property type="entry name" value="Toprim"/>
    <property type="match status" value="1"/>
</dbReference>
<dbReference type="GO" id="GO:0006265">
    <property type="term" value="P:DNA topological change"/>
    <property type="evidence" value="ECO:0007669"/>
    <property type="project" value="InterPro"/>
</dbReference>
<dbReference type="EMBL" id="JACIUY010000011">
    <property type="protein sequence ID" value="MBB1085309.1"/>
    <property type="molecule type" value="Genomic_DNA"/>
</dbReference>
<dbReference type="Gene3D" id="2.70.20.10">
    <property type="entry name" value="Topoisomerase I, domain 3"/>
    <property type="match status" value="1"/>
</dbReference>
<gene>
    <name evidence="5" type="ORF">H5R63_00555</name>
    <name evidence="4" type="ORF">H5R64_01065</name>
</gene>
<dbReference type="Pfam" id="PF01131">
    <property type="entry name" value="Topoisom_bac"/>
    <property type="match status" value="1"/>
</dbReference>
<dbReference type="Gene3D" id="3.40.50.140">
    <property type="match status" value="1"/>
</dbReference>
<accession>A0A7W3TXW1</accession>
<evidence type="ECO:0000313" key="6">
    <source>
        <dbReference type="Proteomes" id="UP000518255"/>
    </source>
</evidence>
<dbReference type="InterPro" id="IPR013826">
    <property type="entry name" value="Topo_IA_cen_sub3"/>
</dbReference>
<dbReference type="Proteomes" id="UP000518255">
    <property type="component" value="Unassembled WGS sequence"/>
</dbReference>
<dbReference type="InterPro" id="IPR013825">
    <property type="entry name" value="Topo_IA_cen_sub2"/>
</dbReference>
<dbReference type="RefSeq" id="WP_182580053.1">
    <property type="nucleotide sequence ID" value="NZ_JACIUY010000011.1"/>
</dbReference>
<dbReference type="InterPro" id="IPR013497">
    <property type="entry name" value="Topo_IA_cen"/>
</dbReference>
<evidence type="ECO:0000313" key="5">
    <source>
        <dbReference type="EMBL" id="MBB1085309.1"/>
    </source>
</evidence>
<evidence type="ECO:0000313" key="7">
    <source>
        <dbReference type="Proteomes" id="UP000544052"/>
    </source>
</evidence>
<protein>
    <submittedName>
        <fullName evidence="5">Type IA DNA topoisomerase</fullName>
    </submittedName>
</protein>
<reference evidence="6 7" key="1">
    <citation type="submission" date="2020-07" db="EMBL/GenBank/DDBJ databases">
        <title>Description of Limosilactobacillus balticus sp. nov., Limosilactobacillus agrestis sp. nov., Limosilactobacillus albertensis sp. nov., Limosilactobacillus rudii sp. nov., Limosilactobacillus fastidiosus sp. nov., five novel Limosilactobacillus species isolated from the vertebrate gastrointestinal tract, and proposal of 6 subspecies of Limosilactobacillus reuteri adapted to the gastrointestinal tract of specific vertebrate hosts.</title>
        <authorList>
            <person name="Li F."/>
            <person name="Cheng C."/>
            <person name="Zheng J."/>
            <person name="Quevedo R.M."/>
            <person name="Li J."/>
            <person name="Roos S."/>
            <person name="Gaenzle M.G."/>
            <person name="Walter J."/>
        </authorList>
    </citation>
    <scope>NUCLEOTIDE SEQUENCE [LARGE SCALE GENOMIC DNA]</scope>
    <source>
        <strain evidence="5 6">WF-MA3-C</strain>
        <strain evidence="4 7">WF-MO7-1</strain>
    </source>
</reference>
<dbReference type="GO" id="GO:0003917">
    <property type="term" value="F:DNA topoisomerase type I (single strand cut, ATP-independent) activity"/>
    <property type="evidence" value="ECO:0007669"/>
    <property type="project" value="InterPro"/>
</dbReference>
<dbReference type="Gene3D" id="1.10.290.10">
    <property type="entry name" value="Topoisomerase I, domain 4"/>
    <property type="match status" value="1"/>
</dbReference>
<dbReference type="PRINTS" id="PR00417">
    <property type="entry name" value="PRTPISMRASEI"/>
</dbReference>
<name>A0A7W3TXW1_9LACO</name>
<dbReference type="GO" id="GO:0003677">
    <property type="term" value="F:DNA binding"/>
    <property type="evidence" value="ECO:0007669"/>
    <property type="project" value="InterPro"/>
</dbReference>
<dbReference type="PROSITE" id="PS52039">
    <property type="entry name" value="TOPO_IA_2"/>
    <property type="match status" value="1"/>
</dbReference>
<keyword evidence="1 5" id="KW-0413">Isomerase</keyword>
<feature type="domain" description="Toprim" evidence="2">
    <location>
        <begin position="3"/>
        <end position="150"/>
    </location>
</feature>
<evidence type="ECO:0000256" key="1">
    <source>
        <dbReference type="ARBA" id="ARBA00023235"/>
    </source>
</evidence>
<dbReference type="InterPro" id="IPR000380">
    <property type="entry name" value="Topo_IA"/>
</dbReference>
<dbReference type="SUPFAM" id="SSF56712">
    <property type="entry name" value="Prokaryotic type I DNA topoisomerase"/>
    <property type="match status" value="1"/>
</dbReference>
<dbReference type="PANTHER" id="PTHR11390:SF21">
    <property type="entry name" value="DNA TOPOISOMERASE 3-ALPHA"/>
    <property type="match status" value="1"/>
</dbReference>
<evidence type="ECO:0000313" key="4">
    <source>
        <dbReference type="EMBL" id="MBB1062403.1"/>
    </source>
</evidence>
<evidence type="ECO:0000259" key="3">
    <source>
        <dbReference type="PROSITE" id="PS52039"/>
    </source>
</evidence>
<feature type="domain" description="Topo IA-type catalytic" evidence="3">
    <location>
        <begin position="168"/>
        <end position="598"/>
    </location>
</feature>
<dbReference type="GO" id="GO:0006310">
    <property type="term" value="P:DNA recombination"/>
    <property type="evidence" value="ECO:0007669"/>
    <property type="project" value="TreeGrafter"/>
</dbReference>
<dbReference type="SMART" id="SM00493">
    <property type="entry name" value="TOPRIM"/>
    <property type="match status" value="1"/>
</dbReference>
<keyword evidence="7" id="KW-1185">Reference proteome</keyword>
<comment type="caution">
    <text evidence="5">The sequence shown here is derived from an EMBL/GenBank/DDBJ whole genome shotgun (WGS) entry which is preliminary data.</text>
</comment>
<dbReference type="PROSITE" id="PS50880">
    <property type="entry name" value="TOPRIM"/>
    <property type="match status" value="1"/>
</dbReference>
<dbReference type="Gene3D" id="1.10.460.10">
    <property type="entry name" value="Topoisomerase I, domain 2"/>
    <property type="match status" value="2"/>
</dbReference>
<dbReference type="InterPro" id="IPR023405">
    <property type="entry name" value="Topo_IA_core_domain"/>
</dbReference>
<dbReference type="GO" id="GO:0043597">
    <property type="term" value="C:cytoplasmic replication fork"/>
    <property type="evidence" value="ECO:0007669"/>
    <property type="project" value="TreeGrafter"/>
</dbReference>
<dbReference type="InterPro" id="IPR006171">
    <property type="entry name" value="TOPRIM_dom"/>
</dbReference>
<dbReference type="Proteomes" id="UP000544052">
    <property type="component" value="Unassembled WGS sequence"/>
</dbReference>
<dbReference type="EMBL" id="JACIUZ010000015">
    <property type="protein sequence ID" value="MBB1062403.1"/>
    <property type="molecule type" value="Genomic_DNA"/>
</dbReference>
<sequence>MYDYLILTEKTSEFDQFVQALGGETGFFNNHSYKLVHARGHLLELDDPENQVMPSLAAKFKKWNLKNIPWNLHDFSWKKVPKRNKKTKKTDRQVLSLLKEIKAASNNAEAIVIATDTDATTGEGELLAWEIINYIGWHGPVYREYHADESPAAIQEAMKNLHDVSNQNKDGWFVKGNTRNRWDYGSMQLTEAATLLVQNAGYYVKVVNEGRLKSVAISLIYQRLLAIKNYVKRPFYEIKFKDNQGFIYSRKVDKNDEETIKQIRHLDKKGAIEESKNYQSPTPVTVDSKQLKFQVPHTFTDLTKLDGTLSHKGYSSSMIQNIYQVMYQKYKFLSYPRSDDKTVTPAQFDELVKNRNQIANLVGIDPNLLTHLTPRKELVKKSATHGANRPGSKVPRSLDEIRGIFKTKKEQDCAVDIYTQVAVCALAILGENYECYQVKAHLTKYPDFVCSYTQPANYNYRIILQGQTNLPEKKPDPGKVARGFIYCGANPKPAWPTKKWLYGRLNSYKYSIGTPATQQSTISSISDPKENSYLLTANKEKLNLTQQGLMAALIAQDTYIASPQVTVQLFQLMQAVGEFKVKPEAVLATLDQVISHDLPVMVKNIDLIKQTIPLPKKKDPKDYVDFEYQGKTIHFKKIWGKHTFTNAELQALSQGESITFKYGPKSITGSLGPKKFHGKTYINFIPDFDKSNKKK</sequence>
<organism evidence="5 6">
    <name type="scientific">Limosilactobacillus fastidiosus</name>
    <dbReference type="NCBI Taxonomy" id="2759855"/>
    <lineage>
        <taxon>Bacteria</taxon>
        <taxon>Bacillati</taxon>
        <taxon>Bacillota</taxon>
        <taxon>Bacilli</taxon>
        <taxon>Lactobacillales</taxon>
        <taxon>Lactobacillaceae</taxon>
        <taxon>Limosilactobacillus</taxon>
    </lineage>
</organism>
<dbReference type="PANTHER" id="PTHR11390">
    <property type="entry name" value="PROKARYOTIC DNA TOPOISOMERASE"/>
    <property type="match status" value="1"/>
</dbReference>
<dbReference type="AlphaFoldDB" id="A0A7W3TXW1"/>
<dbReference type="InterPro" id="IPR013824">
    <property type="entry name" value="Topo_IA_cen_sub1"/>
</dbReference>
<dbReference type="GO" id="GO:0006281">
    <property type="term" value="P:DNA repair"/>
    <property type="evidence" value="ECO:0007669"/>
    <property type="project" value="TreeGrafter"/>
</dbReference>
<dbReference type="CDD" id="cd01028">
    <property type="entry name" value="TOPRIM_TopoIA"/>
    <property type="match status" value="1"/>
</dbReference>
<proteinExistence type="predicted"/>
<evidence type="ECO:0000259" key="2">
    <source>
        <dbReference type="PROSITE" id="PS50880"/>
    </source>
</evidence>